<feature type="binding site" evidence="2">
    <location>
        <begin position="11"/>
        <end position="19"/>
    </location>
    <ligand>
        <name>ATP</name>
        <dbReference type="ChEBI" id="CHEBI:30616"/>
    </ligand>
</feature>
<dbReference type="GO" id="GO:0019136">
    <property type="term" value="F:deoxynucleoside kinase activity"/>
    <property type="evidence" value="ECO:0007669"/>
    <property type="project" value="InterPro"/>
</dbReference>
<evidence type="ECO:0000256" key="2">
    <source>
        <dbReference type="PIRSR" id="PIRSR000705-3"/>
    </source>
</evidence>
<dbReference type="InterPro" id="IPR050566">
    <property type="entry name" value="Deoxyribonucleoside_kinase"/>
</dbReference>
<evidence type="ECO:0000313" key="4">
    <source>
        <dbReference type="EMBL" id="OPX17627.1"/>
    </source>
</evidence>
<reference evidence="5" key="1">
    <citation type="submission" date="2017-01" db="EMBL/GenBank/DDBJ databases">
        <title>Novel pathways for hydrocarbon cycling and metabolic interdependencies in hydrothermal sediment communities.</title>
        <authorList>
            <person name="Dombrowski N."/>
            <person name="Seitz K."/>
            <person name="Teske A."/>
            <person name="Baker B."/>
        </authorList>
    </citation>
    <scope>NUCLEOTIDE SEQUENCE [LARGE SCALE GENOMIC DNA]</scope>
</reference>
<dbReference type="GO" id="GO:0005737">
    <property type="term" value="C:cytoplasm"/>
    <property type="evidence" value="ECO:0007669"/>
    <property type="project" value="TreeGrafter"/>
</dbReference>
<dbReference type="Gene3D" id="3.40.50.300">
    <property type="entry name" value="P-loop containing nucleotide triphosphate hydrolases"/>
    <property type="match status" value="1"/>
</dbReference>
<dbReference type="CDD" id="cd01673">
    <property type="entry name" value="dNK"/>
    <property type="match status" value="1"/>
</dbReference>
<name>A0A1V4QF73_UNCW3</name>
<evidence type="ECO:0000259" key="3">
    <source>
        <dbReference type="Pfam" id="PF01712"/>
    </source>
</evidence>
<evidence type="ECO:0000256" key="1">
    <source>
        <dbReference type="PIRSR" id="PIRSR000705-1"/>
    </source>
</evidence>
<dbReference type="GO" id="GO:0005524">
    <property type="term" value="F:ATP binding"/>
    <property type="evidence" value="ECO:0007669"/>
    <property type="project" value="UniProtKB-KW"/>
</dbReference>
<proteinExistence type="predicted"/>
<dbReference type="SUPFAM" id="SSF52540">
    <property type="entry name" value="P-loop containing nucleoside triphosphate hydrolases"/>
    <property type="match status" value="1"/>
</dbReference>
<dbReference type="PIRSF" id="PIRSF000705">
    <property type="entry name" value="DNK"/>
    <property type="match status" value="1"/>
</dbReference>
<dbReference type="Pfam" id="PF01712">
    <property type="entry name" value="dNK"/>
    <property type="match status" value="1"/>
</dbReference>
<keyword evidence="4" id="KW-0418">Kinase</keyword>
<protein>
    <submittedName>
        <fullName evidence="4">Deoxynucleoside kinase</fullName>
    </submittedName>
</protein>
<dbReference type="AlphaFoldDB" id="A0A1V4QF73"/>
<feature type="binding site" evidence="2">
    <location>
        <begin position="137"/>
        <end position="141"/>
    </location>
    <ligand>
        <name>ATP</name>
        <dbReference type="ChEBI" id="CHEBI:30616"/>
    </ligand>
</feature>
<keyword evidence="2" id="KW-0067">ATP-binding</keyword>
<accession>A0A1V4QF73</accession>
<organism evidence="4 5">
    <name type="scientific">candidate division WOR-3 bacterium 4484_100</name>
    <dbReference type="NCBI Taxonomy" id="1936077"/>
    <lineage>
        <taxon>Bacteria</taxon>
        <taxon>Bacteria division WOR-3</taxon>
    </lineage>
</organism>
<dbReference type="Proteomes" id="UP000191663">
    <property type="component" value="Unassembled WGS sequence"/>
</dbReference>
<comment type="caution">
    <text evidence="4">The sequence shown here is derived from an EMBL/GenBank/DDBJ whole genome shotgun (WGS) entry which is preliminary data.</text>
</comment>
<evidence type="ECO:0000313" key="5">
    <source>
        <dbReference type="Proteomes" id="UP000191663"/>
    </source>
</evidence>
<feature type="domain" description="Deoxynucleoside kinase" evidence="3">
    <location>
        <begin position="7"/>
        <end position="197"/>
    </location>
</feature>
<keyword evidence="2" id="KW-0547">Nucleotide-binding</keyword>
<dbReference type="InterPro" id="IPR031314">
    <property type="entry name" value="DNK_dom"/>
</dbReference>
<dbReference type="EMBL" id="MUKB01000098">
    <property type="protein sequence ID" value="OPX17627.1"/>
    <property type="molecule type" value="Genomic_DNA"/>
</dbReference>
<sequence length="211" mass="25281">MKEFRFIAVEGVIGAGKTSLTKILADRFHAGVILEEFEENPFLEKFYSDPEKYAFHTQIYFLLSRYRQQREIAQIDLFHSRVITDYLFAKDRIFAEINLNEAEFSLYDKIYSLLEPDIPGPDLVIYLQAEPQLLYRRIKERARTFEQEIEFEYIEELCDAYNSFFFHYNRSPLLIVDIKGFDFITTPKDLDLLYEEIVNLKEPRRIISKQW</sequence>
<keyword evidence="4" id="KW-0808">Transferase</keyword>
<feature type="active site" description="Proton acceptor" evidence="1">
    <location>
        <position position="85"/>
    </location>
</feature>
<gene>
    <name evidence="4" type="ORF">BXT86_05485</name>
</gene>
<dbReference type="InterPro" id="IPR002624">
    <property type="entry name" value="DCK/DGK"/>
</dbReference>
<dbReference type="PANTHER" id="PTHR10513">
    <property type="entry name" value="DEOXYNUCLEOSIDE KINASE"/>
    <property type="match status" value="1"/>
</dbReference>
<dbReference type="InterPro" id="IPR027417">
    <property type="entry name" value="P-loop_NTPase"/>
</dbReference>
<dbReference type="PANTHER" id="PTHR10513:SF46">
    <property type="entry name" value="DEOXYGUANOSINE KINASE"/>
    <property type="match status" value="1"/>
</dbReference>